<accession>A0A916LJH5</accession>
<organism evidence="1 2">
    <name type="scientific">Kryptobacter tengchongensis</name>
    <dbReference type="NCBI Taxonomy" id="1643429"/>
    <lineage>
        <taxon>Bacteria</taxon>
        <taxon>Pseudomonadati</taxon>
        <taxon>Candidatus Kryptoniota</taxon>
        <taxon>Candidatus Kryptobacter</taxon>
    </lineage>
</organism>
<dbReference type="AlphaFoldDB" id="A0A916LJH5"/>
<comment type="caution">
    <text evidence="1">The sequence shown here is derived from an EMBL/GenBank/DDBJ whole genome shotgun (WGS) entry which is preliminary data.</text>
</comment>
<dbReference type="InterPro" id="IPR018695">
    <property type="entry name" value="DUF2194"/>
</dbReference>
<evidence type="ECO:0000313" key="1">
    <source>
        <dbReference type="EMBL" id="CUT01320.1"/>
    </source>
</evidence>
<name>A0A916LJH5_KRYT1</name>
<dbReference type="Proteomes" id="UP000243105">
    <property type="component" value="Unassembled WGS sequence"/>
</dbReference>
<dbReference type="RefSeq" id="WP_143713607.1">
    <property type="nucleotide sequence ID" value="NZ_CZVV01000049.1"/>
</dbReference>
<protein>
    <submittedName>
        <fullName evidence="1">Uncharacterized protein</fullName>
    </submittedName>
</protein>
<dbReference type="Pfam" id="PF09960">
    <property type="entry name" value="DUF2194"/>
    <property type="match status" value="1"/>
</dbReference>
<feature type="non-terminal residue" evidence="1">
    <location>
        <position position="1"/>
    </location>
</feature>
<proteinExistence type="predicted"/>
<evidence type="ECO:0000313" key="2">
    <source>
        <dbReference type="Proteomes" id="UP000243105"/>
    </source>
</evidence>
<dbReference type="EMBL" id="CZVV01000049">
    <property type="protein sequence ID" value="CUT01320.1"/>
    <property type="molecule type" value="Genomic_DNA"/>
</dbReference>
<reference evidence="1 2" key="1">
    <citation type="submission" date="2015-11" db="EMBL/GenBank/DDBJ databases">
        <authorList>
            <person name="Varghese N."/>
        </authorList>
    </citation>
    <scope>NUCLEOTIDE SEQUENCE [LARGE SCALE GENOMIC DNA]</scope>
    <source>
        <strain evidence="1 2">JGI-25</strain>
    </source>
</reference>
<gene>
    <name evidence="1" type="ORF">JGI25_00874</name>
</gene>
<sequence length="59" mass="6658">ENMKKALKFVQRKWIEEGLGDLPTTYIPPTNWIDSIGVQAIVQTFPSIKVIAGLYSGFF</sequence>